<keyword evidence="2" id="KW-1185">Reference proteome</keyword>
<evidence type="ECO:0000313" key="1">
    <source>
        <dbReference type="EMBL" id="CAG8594568.1"/>
    </source>
</evidence>
<dbReference type="OrthoDB" id="2413110at2759"/>
<comment type="caution">
    <text evidence="1">The sequence shown here is derived from an EMBL/GenBank/DDBJ whole genome shotgun (WGS) entry which is preliminary data.</text>
</comment>
<dbReference type="EMBL" id="CAJVPV010005684">
    <property type="protein sequence ID" value="CAG8594568.1"/>
    <property type="molecule type" value="Genomic_DNA"/>
</dbReference>
<dbReference type="PANTHER" id="PTHR21446">
    <property type="entry name" value="DUF3504 DOMAIN-CONTAINING PROTEIN"/>
    <property type="match status" value="1"/>
</dbReference>
<dbReference type="Proteomes" id="UP000789342">
    <property type="component" value="Unassembled WGS sequence"/>
</dbReference>
<protein>
    <submittedName>
        <fullName evidence="1">1194_t:CDS:1</fullName>
    </submittedName>
</protein>
<accession>A0A9N9CBL2</accession>
<organism evidence="1 2">
    <name type="scientific">Acaulospora morrowiae</name>
    <dbReference type="NCBI Taxonomy" id="94023"/>
    <lineage>
        <taxon>Eukaryota</taxon>
        <taxon>Fungi</taxon>
        <taxon>Fungi incertae sedis</taxon>
        <taxon>Mucoromycota</taxon>
        <taxon>Glomeromycotina</taxon>
        <taxon>Glomeromycetes</taxon>
        <taxon>Diversisporales</taxon>
        <taxon>Acaulosporaceae</taxon>
        <taxon>Acaulospora</taxon>
    </lineage>
</organism>
<evidence type="ECO:0000313" key="2">
    <source>
        <dbReference type="Proteomes" id="UP000789342"/>
    </source>
</evidence>
<gene>
    <name evidence="1" type="ORF">AMORRO_LOCUS7501</name>
</gene>
<dbReference type="PANTHER" id="PTHR21446:SF12">
    <property type="entry name" value="POTASSIUM CHANNEL TETRAMERIZATION DOMAIN CONTAINING 1"/>
    <property type="match status" value="1"/>
</dbReference>
<sequence length="227" mass="25996">MNYSKPTTAELEKIQKNRIPQNTIKCTNKWVKIMNAWQNHVNVGYNYTLESVTSKSQLEKEVCEFICGVHTLKGDYYSQSSLKNVVASISQHLCDAKSNWQYNLLNKSDFPNIFATLDRMLKEMKKLEIGTIKSYDGITTEELKLILYYKELSPNNPEDLLRHVFFWVHDTLIQSIFDAGNEELEAMAISGHISSSVDNSNQNNKTNDKIDCEIDSEKLPKGFVKAS</sequence>
<feature type="non-terminal residue" evidence="1">
    <location>
        <position position="1"/>
    </location>
</feature>
<name>A0A9N9CBL2_9GLOM</name>
<reference evidence="1" key="1">
    <citation type="submission" date="2021-06" db="EMBL/GenBank/DDBJ databases">
        <authorList>
            <person name="Kallberg Y."/>
            <person name="Tangrot J."/>
            <person name="Rosling A."/>
        </authorList>
    </citation>
    <scope>NUCLEOTIDE SEQUENCE</scope>
    <source>
        <strain evidence="1">CL551</strain>
    </source>
</reference>
<proteinExistence type="predicted"/>
<dbReference type="AlphaFoldDB" id="A0A9N9CBL2"/>
<dbReference type="InterPro" id="IPR052787">
    <property type="entry name" value="MAVS"/>
</dbReference>